<gene>
    <name evidence="3" type="ORF">SNR37_000719</name>
</gene>
<keyword evidence="2" id="KW-0812">Transmembrane</keyword>
<dbReference type="Proteomes" id="UP001310248">
    <property type="component" value="Unassembled WGS sequence"/>
</dbReference>
<keyword evidence="1" id="KW-0175">Coiled coil</keyword>
<evidence type="ECO:0000256" key="1">
    <source>
        <dbReference type="SAM" id="Coils"/>
    </source>
</evidence>
<comment type="caution">
    <text evidence="3">The sequence shown here is derived from an EMBL/GenBank/DDBJ whole genome shotgun (WGS) entry which is preliminary data.</text>
</comment>
<evidence type="ECO:0000313" key="4">
    <source>
        <dbReference type="Proteomes" id="UP001310248"/>
    </source>
</evidence>
<reference evidence="4" key="1">
    <citation type="submission" date="2023-07" db="EMBL/GenBank/DDBJ databases">
        <title>Draft genome sequence of Agarivorans aestuarii strain ZMCS4, a CAZymes producing bacteria isolated from the marine brown algae Clodostephus spongiosus.</title>
        <authorList>
            <person name="Lorente B."/>
            <person name="Cabral C."/>
            <person name="Frias J."/>
            <person name="Faria J."/>
            <person name="Toubarro D."/>
        </authorList>
    </citation>
    <scope>NUCLEOTIDE SEQUENCE [LARGE SCALE GENOMIC DNA]</scope>
    <source>
        <strain evidence="4">ZMCS4</strain>
    </source>
</reference>
<dbReference type="EMBL" id="JAYDYW010000013">
    <property type="protein sequence ID" value="MEE1675394.1"/>
    <property type="molecule type" value="Genomic_DNA"/>
</dbReference>
<evidence type="ECO:0000256" key="2">
    <source>
        <dbReference type="SAM" id="Phobius"/>
    </source>
</evidence>
<evidence type="ECO:0000313" key="3">
    <source>
        <dbReference type="EMBL" id="MEE1675394.1"/>
    </source>
</evidence>
<dbReference type="RefSeq" id="WP_163134691.1">
    <property type="nucleotide sequence ID" value="NZ_JAYDYW010000013.1"/>
</dbReference>
<feature type="transmembrane region" description="Helical" evidence="2">
    <location>
        <begin position="21"/>
        <end position="39"/>
    </location>
</feature>
<organism evidence="3 4">
    <name type="scientific">Agarivorans aestuarii</name>
    <dbReference type="NCBI Taxonomy" id="1563703"/>
    <lineage>
        <taxon>Bacteria</taxon>
        <taxon>Pseudomonadati</taxon>
        <taxon>Pseudomonadota</taxon>
        <taxon>Gammaproteobacteria</taxon>
        <taxon>Alteromonadales</taxon>
        <taxon>Alteromonadaceae</taxon>
        <taxon>Agarivorans</taxon>
    </lineage>
</organism>
<proteinExistence type="predicted"/>
<protein>
    <submittedName>
        <fullName evidence="3">Type II secretion system protein M</fullName>
    </submittedName>
</protein>
<keyword evidence="2" id="KW-0472">Membrane</keyword>
<accession>A0ABU7G8Q3</accession>
<sequence>MSEQWQQWQLRFAALSLRERVLILITGLVIVVLPSYYLWIEPASLKQARAEKELVQANAKYNENISLIEFSKNKLREDPNQDISRQLKQLKTQLAQIDESLEQQQAGLIPVEQMAEVLEQLLQKSPGLVLASMDSLAPKPVLSVEESSPDSLNFYRHGIRLKLTGGYFPLLKYLQIVEELPQRFLWQLIDYQVDEYPKADITIDIYTLSTNKDFISG</sequence>
<name>A0ABU7G8Q3_9ALTE</name>
<feature type="coiled-coil region" evidence="1">
    <location>
        <begin position="80"/>
        <end position="107"/>
    </location>
</feature>
<keyword evidence="4" id="KW-1185">Reference proteome</keyword>
<keyword evidence="2" id="KW-1133">Transmembrane helix</keyword>